<reference evidence="1 2" key="1">
    <citation type="journal article" date="2019" name="Sci. Rep.">
        <title>Sulfobacillus thermotolerans: new insights into resistance and metabolic capacities of acidophilic chemolithotrophs.</title>
        <authorList>
            <person name="Panyushkina A.E."/>
            <person name="Babenko V.V."/>
            <person name="Nikitina A.S."/>
            <person name="Selezneva O.V."/>
            <person name="Tsaplina I.A."/>
            <person name="Letarova M.A."/>
            <person name="Kostryukova E.S."/>
            <person name="Letarov A.V."/>
        </authorList>
    </citation>
    <scope>NUCLEOTIDE SEQUENCE [LARGE SCALE GENOMIC DNA]</scope>
    <source>
        <strain evidence="1 2">Kr1</strain>
    </source>
</reference>
<protein>
    <submittedName>
        <fullName evidence="1">Uncharacterized protein</fullName>
    </submittedName>
</protein>
<gene>
    <name evidence="1" type="ORF">BXT84_07510</name>
</gene>
<name>A0ABM6RQX0_9FIRM</name>
<dbReference type="Proteomes" id="UP000325292">
    <property type="component" value="Chromosome"/>
</dbReference>
<evidence type="ECO:0000313" key="1">
    <source>
        <dbReference type="EMBL" id="AUW93807.1"/>
    </source>
</evidence>
<evidence type="ECO:0000313" key="2">
    <source>
        <dbReference type="Proteomes" id="UP000325292"/>
    </source>
</evidence>
<accession>A0ABM6RQX0</accession>
<organism evidence="1 2">
    <name type="scientific">Sulfobacillus thermotolerans</name>
    <dbReference type="NCBI Taxonomy" id="338644"/>
    <lineage>
        <taxon>Bacteria</taxon>
        <taxon>Bacillati</taxon>
        <taxon>Bacillota</taxon>
        <taxon>Clostridia</taxon>
        <taxon>Eubacteriales</taxon>
        <taxon>Clostridiales Family XVII. Incertae Sedis</taxon>
        <taxon>Sulfobacillus</taxon>
    </lineage>
</organism>
<sequence length="59" mass="7268">MFRVLCPWEILDESLVHDVVVWLLKTVIPFLPTNMLRNRTRPYGDQWVTVFFKWLLTFW</sequence>
<keyword evidence="2" id="KW-1185">Reference proteome</keyword>
<proteinExistence type="predicted"/>
<dbReference type="EMBL" id="CP019454">
    <property type="protein sequence ID" value="AUW93807.1"/>
    <property type="molecule type" value="Genomic_DNA"/>
</dbReference>